<dbReference type="OrthoDB" id="4691774at2"/>
<protein>
    <recommendedName>
        <fullName evidence="2">Aminoglycoside phosphotransferase domain-containing protein</fullName>
    </recommendedName>
</protein>
<comment type="similarity">
    <text evidence="1">Belongs to the pseudomonas-type ThrB family.</text>
</comment>
<organism evidence="3 4">
    <name type="scientific">Brachybacterium alimentarium</name>
    <dbReference type="NCBI Taxonomy" id="47845"/>
    <lineage>
        <taxon>Bacteria</taxon>
        <taxon>Bacillati</taxon>
        <taxon>Actinomycetota</taxon>
        <taxon>Actinomycetes</taxon>
        <taxon>Micrococcales</taxon>
        <taxon>Dermabacteraceae</taxon>
        <taxon>Brachybacterium</taxon>
    </lineage>
</organism>
<gene>
    <name evidence="3" type="ORF">CIK66_10290</name>
</gene>
<evidence type="ECO:0000259" key="2">
    <source>
        <dbReference type="Pfam" id="PF01636"/>
    </source>
</evidence>
<evidence type="ECO:0000256" key="1">
    <source>
        <dbReference type="ARBA" id="ARBA00038240"/>
    </source>
</evidence>
<dbReference type="InterPro" id="IPR002575">
    <property type="entry name" value="Aminoglycoside_PTrfase"/>
</dbReference>
<dbReference type="PANTHER" id="PTHR21064:SF6">
    <property type="entry name" value="AMINOGLYCOSIDE PHOSPHOTRANSFERASE DOMAIN-CONTAINING PROTEIN"/>
    <property type="match status" value="1"/>
</dbReference>
<dbReference type="InterPro" id="IPR011009">
    <property type="entry name" value="Kinase-like_dom_sf"/>
</dbReference>
<name>A0A2A3YIZ2_9MICO</name>
<dbReference type="AlphaFoldDB" id="A0A2A3YIZ2"/>
<dbReference type="SUPFAM" id="SSF56112">
    <property type="entry name" value="Protein kinase-like (PK-like)"/>
    <property type="match status" value="1"/>
</dbReference>
<feature type="domain" description="Aminoglycoside phosphotransferase" evidence="2">
    <location>
        <begin position="79"/>
        <end position="296"/>
    </location>
</feature>
<sequence>MLWETTDPREALRARFGFDGLGGARDWITTILRAHWGITVHDCPRLVISDQNVIAWVTGVSMGPGWIREAAGEGEQPRRDGGGGRFIVKWSGDPERFEALRASTALVRDIAEPGILVAAPIPSADGEVRLELDGPSGPLSVAVLPEIDGDWLDVADERAVRSAGQMLARIHDALRRHDPGKSAVPGPGEALPRRLDEWWERSDRGLAQEASARLRQLLASAPPPPAAQQLVHHDYRAANILTRAGQVVAVLDFEEVGRAPRIDDLARASVYLATRFTDWSPTPAAARAALRAGYESISPIGAAEQQWLEILTLWYGISAIPPGKNRAEWQAAVDPGPRADATDTI</sequence>
<dbReference type="EMBL" id="NRGR01000016">
    <property type="protein sequence ID" value="PCC39290.1"/>
    <property type="molecule type" value="Genomic_DNA"/>
</dbReference>
<accession>A0A2A3YIZ2</accession>
<evidence type="ECO:0000313" key="4">
    <source>
        <dbReference type="Proteomes" id="UP000218598"/>
    </source>
</evidence>
<dbReference type="Gene3D" id="3.90.1200.10">
    <property type="match status" value="1"/>
</dbReference>
<dbReference type="PANTHER" id="PTHR21064">
    <property type="entry name" value="AMINOGLYCOSIDE PHOSPHOTRANSFERASE DOMAIN-CONTAINING PROTEIN-RELATED"/>
    <property type="match status" value="1"/>
</dbReference>
<dbReference type="Pfam" id="PF01636">
    <property type="entry name" value="APH"/>
    <property type="match status" value="1"/>
</dbReference>
<dbReference type="InterPro" id="IPR050249">
    <property type="entry name" value="Pseudomonas-type_ThrB"/>
</dbReference>
<proteinExistence type="inferred from homology"/>
<dbReference type="Proteomes" id="UP000218598">
    <property type="component" value="Unassembled WGS sequence"/>
</dbReference>
<evidence type="ECO:0000313" key="3">
    <source>
        <dbReference type="EMBL" id="PCC39290.1"/>
    </source>
</evidence>
<comment type="caution">
    <text evidence="3">The sequence shown here is derived from an EMBL/GenBank/DDBJ whole genome shotgun (WGS) entry which is preliminary data.</text>
</comment>
<dbReference type="GO" id="GO:0019202">
    <property type="term" value="F:amino acid kinase activity"/>
    <property type="evidence" value="ECO:0007669"/>
    <property type="project" value="TreeGrafter"/>
</dbReference>
<keyword evidence="4" id="KW-1185">Reference proteome</keyword>
<reference evidence="3 4" key="1">
    <citation type="journal article" date="2017" name="Elife">
        <title>Extensive horizontal gene transfer in cheese-associated bacteria.</title>
        <authorList>
            <person name="Bonham K.S."/>
            <person name="Wolfe B.E."/>
            <person name="Dutton R.J."/>
        </authorList>
    </citation>
    <scope>NUCLEOTIDE SEQUENCE [LARGE SCALE GENOMIC DNA]</scope>
    <source>
        <strain evidence="3 4">341_9</strain>
    </source>
</reference>